<feature type="compositionally biased region" description="Basic and acidic residues" evidence="1">
    <location>
        <begin position="285"/>
        <end position="298"/>
    </location>
</feature>
<organism evidence="2 3">
    <name type="scientific">Colletotrichum tabaci</name>
    <dbReference type="NCBI Taxonomy" id="1209068"/>
    <lineage>
        <taxon>Eukaryota</taxon>
        <taxon>Fungi</taxon>
        <taxon>Dikarya</taxon>
        <taxon>Ascomycota</taxon>
        <taxon>Pezizomycotina</taxon>
        <taxon>Sordariomycetes</taxon>
        <taxon>Hypocreomycetidae</taxon>
        <taxon>Glomerellales</taxon>
        <taxon>Glomerellaceae</taxon>
        <taxon>Colletotrichum</taxon>
        <taxon>Colletotrichum destructivum species complex</taxon>
    </lineage>
</organism>
<feature type="compositionally biased region" description="Polar residues" evidence="1">
    <location>
        <begin position="194"/>
        <end position="215"/>
    </location>
</feature>
<dbReference type="EMBL" id="JASAOK010000045">
    <property type="protein sequence ID" value="KAK6212198.1"/>
    <property type="molecule type" value="Genomic_DNA"/>
</dbReference>
<protein>
    <submittedName>
        <fullName evidence="2">Uncharacterized protein</fullName>
    </submittedName>
</protein>
<dbReference type="Proteomes" id="UP001327957">
    <property type="component" value="Unassembled WGS sequence"/>
</dbReference>
<feature type="compositionally biased region" description="Basic and acidic residues" evidence="1">
    <location>
        <begin position="218"/>
        <end position="231"/>
    </location>
</feature>
<feature type="compositionally biased region" description="Basic and acidic residues" evidence="1">
    <location>
        <begin position="65"/>
        <end position="75"/>
    </location>
</feature>
<dbReference type="AlphaFoldDB" id="A0AAV9T2N3"/>
<feature type="compositionally biased region" description="Polar residues" evidence="1">
    <location>
        <begin position="1"/>
        <end position="12"/>
    </location>
</feature>
<feature type="compositionally biased region" description="Basic residues" evidence="1">
    <location>
        <begin position="177"/>
        <end position="186"/>
    </location>
</feature>
<name>A0AAV9T2N3_9PEZI</name>
<reference evidence="2 3" key="1">
    <citation type="submission" date="2023-04" db="EMBL/GenBank/DDBJ databases">
        <title>Colletotrichum tabacum stain YC1 causing leaf anthracnose on Nicotiana tabacum(L.) cv.</title>
        <authorList>
            <person name="Ji Z."/>
            <person name="Wang M."/>
            <person name="Zhang J."/>
            <person name="Wang N."/>
            <person name="Zhou Z."/>
        </authorList>
    </citation>
    <scope>NUCLEOTIDE SEQUENCE [LARGE SCALE GENOMIC DNA]</scope>
    <source>
        <strain evidence="2 3">YC1</strain>
    </source>
</reference>
<feature type="region of interest" description="Disordered" evidence="1">
    <location>
        <begin position="1"/>
        <end position="102"/>
    </location>
</feature>
<keyword evidence="3" id="KW-1185">Reference proteome</keyword>
<evidence type="ECO:0000313" key="3">
    <source>
        <dbReference type="Proteomes" id="UP001327957"/>
    </source>
</evidence>
<feature type="compositionally biased region" description="Low complexity" evidence="1">
    <location>
        <begin position="272"/>
        <end position="283"/>
    </location>
</feature>
<gene>
    <name evidence="2" type="ORF">QIS74_10152</name>
</gene>
<comment type="caution">
    <text evidence="2">The sequence shown here is derived from an EMBL/GenBank/DDBJ whole genome shotgun (WGS) entry which is preliminary data.</text>
</comment>
<proteinExistence type="predicted"/>
<feature type="region of interest" description="Disordered" evidence="1">
    <location>
        <begin position="133"/>
        <end position="340"/>
    </location>
</feature>
<feature type="compositionally biased region" description="Acidic residues" evidence="1">
    <location>
        <begin position="133"/>
        <end position="147"/>
    </location>
</feature>
<sequence length="365" mass="40469">MPQTRAQMRASKTPSRSAPERPSPPETPSDPVGPSIAVDTQSALPRSLKGIKRAKLTINDNGELTLREDQNHEDSYATPAASTKKRKARPPPVAAASSSHVLEIAETNADPSLEYAPEDSEYGDETDDLEFAIDHETDDDGIDEWEASLENPGATETINVKGKGKAPARRLVDAKHQSARGTRRRKAPVDAKPRSTQSTAAPRLEATSNSPSTETPIDAEHRCSSTRDDFKQPFNRNANRRRAPLLLDSRRLQTALHQKRQSTQSTTAPRLETTSNSPSSETPIDAEHHCSSTRDDFKQPFNRNASRRRAPDEAKPQSTQSPSRRRAPDEAKHQMKQSTSRRKALLLLCLGRLRQLFSRNTGRRN</sequence>
<evidence type="ECO:0000256" key="1">
    <source>
        <dbReference type="SAM" id="MobiDB-lite"/>
    </source>
</evidence>
<accession>A0AAV9T2N3</accession>
<evidence type="ECO:0000313" key="2">
    <source>
        <dbReference type="EMBL" id="KAK6212198.1"/>
    </source>
</evidence>